<evidence type="ECO:0000313" key="1">
    <source>
        <dbReference type="EMBL" id="KAJ2975816.1"/>
    </source>
</evidence>
<dbReference type="Proteomes" id="UP001143910">
    <property type="component" value="Unassembled WGS sequence"/>
</dbReference>
<sequence length="103" mass="10630">MLYQNKAGGLTARSLEVLAASAWAIVATGAARAALVNVAADPVAQDLRAVAAVLALVSTGAVAISGDAGSSLQLLFWLRESQNLAAKREKRKGSKALGQIHYE</sequence>
<dbReference type="EMBL" id="JANJQO010000657">
    <property type="protein sequence ID" value="KAJ2975816.1"/>
    <property type="molecule type" value="Genomic_DNA"/>
</dbReference>
<accession>A0ACC1NB21</accession>
<proteinExistence type="predicted"/>
<protein>
    <submittedName>
        <fullName evidence="1">Uncharacterized protein</fullName>
    </submittedName>
</protein>
<keyword evidence="2" id="KW-1185">Reference proteome</keyword>
<gene>
    <name evidence="1" type="ORF">NQ176_g5306</name>
</gene>
<reference evidence="1" key="1">
    <citation type="submission" date="2022-08" db="EMBL/GenBank/DDBJ databases">
        <title>Genome Sequence of Lecanicillium fungicola.</title>
        <authorList>
            <person name="Buettner E."/>
        </authorList>
    </citation>
    <scope>NUCLEOTIDE SEQUENCE</scope>
    <source>
        <strain evidence="1">Babe33</strain>
    </source>
</reference>
<evidence type="ECO:0000313" key="2">
    <source>
        <dbReference type="Proteomes" id="UP001143910"/>
    </source>
</evidence>
<name>A0ACC1NB21_9HYPO</name>
<comment type="caution">
    <text evidence="1">The sequence shown here is derived from an EMBL/GenBank/DDBJ whole genome shotgun (WGS) entry which is preliminary data.</text>
</comment>
<organism evidence="1 2">
    <name type="scientific">Zarea fungicola</name>
    <dbReference type="NCBI Taxonomy" id="93591"/>
    <lineage>
        <taxon>Eukaryota</taxon>
        <taxon>Fungi</taxon>
        <taxon>Dikarya</taxon>
        <taxon>Ascomycota</taxon>
        <taxon>Pezizomycotina</taxon>
        <taxon>Sordariomycetes</taxon>
        <taxon>Hypocreomycetidae</taxon>
        <taxon>Hypocreales</taxon>
        <taxon>Cordycipitaceae</taxon>
        <taxon>Zarea</taxon>
    </lineage>
</organism>